<evidence type="ECO:0000256" key="1">
    <source>
        <dbReference type="SAM" id="MobiDB-lite"/>
    </source>
</evidence>
<protein>
    <submittedName>
        <fullName evidence="2">Uncharacterized protein</fullName>
    </submittedName>
</protein>
<reference evidence="2 3" key="1">
    <citation type="journal article" date="2015" name="Genome Biol.">
        <title>Comparative genomics of Steinernema reveals deeply conserved gene regulatory networks.</title>
        <authorList>
            <person name="Dillman A.R."/>
            <person name="Macchietto M."/>
            <person name="Porter C.F."/>
            <person name="Rogers A."/>
            <person name="Williams B."/>
            <person name="Antoshechkin I."/>
            <person name="Lee M.M."/>
            <person name="Goodwin Z."/>
            <person name="Lu X."/>
            <person name="Lewis E.E."/>
            <person name="Goodrich-Blair H."/>
            <person name="Stock S.P."/>
            <person name="Adams B.J."/>
            <person name="Sternberg P.W."/>
            <person name="Mortazavi A."/>
        </authorList>
    </citation>
    <scope>NUCLEOTIDE SEQUENCE [LARGE SCALE GENOMIC DNA]</scope>
    <source>
        <strain evidence="2 3">ALL</strain>
    </source>
</reference>
<gene>
    <name evidence="2" type="ORF">L596_025029</name>
</gene>
<comment type="caution">
    <text evidence="2">The sequence shown here is derived from an EMBL/GenBank/DDBJ whole genome shotgun (WGS) entry which is preliminary data.</text>
</comment>
<name>A0A4U5M7F6_STECR</name>
<organism evidence="2 3">
    <name type="scientific">Steinernema carpocapsae</name>
    <name type="common">Entomopathogenic nematode</name>
    <dbReference type="NCBI Taxonomy" id="34508"/>
    <lineage>
        <taxon>Eukaryota</taxon>
        <taxon>Metazoa</taxon>
        <taxon>Ecdysozoa</taxon>
        <taxon>Nematoda</taxon>
        <taxon>Chromadorea</taxon>
        <taxon>Rhabditida</taxon>
        <taxon>Tylenchina</taxon>
        <taxon>Panagrolaimomorpha</taxon>
        <taxon>Strongyloidoidea</taxon>
        <taxon>Steinernematidae</taxon>
        <taxon>Steinernema</taxon>
    </lineage>
</organism>
<feature type="compositionally biased region" description="Basic residues" evidence="1">
    <location>
        <begin position="33"/>
        <end position="49"/>
    </location>
</feature>
<evidence type="ECO:0000313" key="2">
    <source>
        <dbReference type="EMBL" id="TKR64513.1"/>
    </source>
</evidence>
<reference evidence="2 3" key="2">
    <citation type="journal article" date="2019" name="G3 (Bethesda)">
        <title>Hybrid Assembly of the Genome of the Entomopathogenic Nematode Steinernema carpocapsae Identifies the X-Chromosome.</title>
        <authorList>
            <person name="Serra L."/>
            <person name="Macchietto M."/>
            <person name="Macias-Munoz A."/>
            <person name="McGill C.J."/>
            <person name="Rodriguez I.M."/>
            <person name="Rodriguez B."/>
            <person name="Murad R."/>
            <person name="Mortazavi A."/>
        </authorList>
    </citation>
    <scope>NUCLEOTIDE SEQUENCE [LARGE SCALE GENOMIC DNA]</scope>
    <source>
        <strain evidence="2 3">ALL</strain>
    </source>
</reference>
<sequence>MTLNQRAADLLLMHSLFREKPAPLPSRATPKTPKTRRLSTRKSGRKSFRNRRVTVRTVATQPALPKPKVAERKELPRNFRQRLFSKAFGWPEEELNMASTQESGHSDTEISQAVEELREYEKRCK</sequence>
<proteinExistence type="predicted"/>
<feature type="region of interest" description="Disordered" evidence="1">
    <location>
        <begin position="18"/>
        <end position="49"/>
    </location>
</feature>
<dbReference type="AlphaFoldDB" id="A0A4U5M7F6"/>
<accession>A0A4U5M7F6</accession>
<keyword evidence="3" id="KW-1185">Reference proteome</keyword>
<dbReference type="EMBL" id="AZBU02000009">
    <property type="protein sequence ID" value="TKR64513.1"/>
    <property type="molecule type" value="Genomic_DNA"/>
</dbReference>
<evidence type="ECO:0000313" key="3">
    <source>
        <dbReference type="Proteomes" id="UP000298663"/>
    </source>
</evidence>
<dbReference type="Proteomes" id="UP000298663">
    <property type="component" value="Unassembled WGS sequence"/>
</dbReference>